<dbReference type="EMBL" id="LJFO01000003">
    <property type="protein sequence ID" value="KPG14758.1"/>
    <property type="molecule type" value="Genomic_DNA"/>
</dbReference>
<keyword evidence="1" id="KW-0175">Coiled coil</keyword>
<dbReference type="RefSeq" id="WP_054173106.1">
    <property type="nucleotide sequence ID" value="NZ_LJFO01000003.1"/>
</dbReference>
<dbReference type="Proteomes" id="UP000037843">
    <property type="component" value="Unassembled WGS sequence"/>
</dbReference>
<sequence length="122" mass="13644">MSEDAPEDWSPVGVEKAIYKAVQSIAKGVGVCSDAHAAFLEADREFDRQFALKYGAENCAAHERKYKAQLETMDARAKRDAAEVAYQWARQRMRALEAELEALRSIGVSVRQAYQNAGRGEY</sequence>
<evidence type="ECO:0000313" key="2">
    <source>
        <dbReference type="EMBL" id="KPG14752.1"/>
    </source>
</evidence>
<comment type="caution">
    <text evidence="3">The sequence shown here is derived from an EMBL/GenBank/DDBJ whole genome shotgun (WGS) entry which is preliminary data.</text>
</comment>
<proteinExistence type="predicted"/>
<reference evidence="3 4" key="1">
    <citation type="submission" date="2015-09" db="EMBL/GenBank/DDBJ databases">
        <title>Genome Sequences of Mycobacterium immunogenum Isolates, Recuperated from a Chloraminated Drinking Water Distribution System Simulator Subjected to Episodes of Nitrification.</title>
        <authorList>
            <person name="Gomez-Alvarez V."/>
            <person name="Revetta R.P."/>
        </authorList>
    </citation>
    <scope>NUCLEOTIDE SEQUENCE [LARGE SCALE GENOMIC DNA]</scope>
    <source>
        <strain evidence="3 4">H008</strain>
    </source>
</reference>
<evidence type="ECO:0000313" key="3">
    <source>
        <dbReference type="EMBL" id="KPG14758.1"/>
    </source>
</evidence>
<evidence type="ECO:0000313" key="4">
    <source>
        <dbReference type="Proteomes" id="UP000037843"/>
    </source>
</evidence>
<accession>A0A7V8RXQ9</accession>
<name>A0A7V8RXQ9_9MYCO</name>
<evidence type="ECO:0000256" key="1">
    <source>
        <dbReference type="SAM" id="Coils"/>
    </source>
</evidence>
<organism evidence="3 4">
    <name type="scientific">Mycobacteroides immunogenum</name>
    <dbReference type="NCBI Taxonomy" id="83262"/>
    <lineage>
        <taxon>Bacteria</taxon>
        <taxon>Bacillati</taxon>
        <taxon>Actinomycetota</taxon>
        <taxon>Actinomycetes</taxon>
        <taxon>Mycobacteriales</taxon>
        <taxon>Mycobacteriaceae</taxon>
        <taxon>Mycobacteroides</taxon>
    </lineage>
</organism>
<dbReference type="EMBL" id="LJFO01000003">
    <property type="protein sequence ID" value="KPG14752.1"/>
    <property type="molecule type" value="Genomic_DNA"/>
</dbReference>
<protein>
    <recommendedName>
        <fullName evidence="5">ESX-1 secretion-associated protein</fullName>
    </recommendedName>
</protein>
<evidence type="ECO:0008006" key="5">
    <source>
        <dbReference type="Google" id="ProtNLM"/>
    </source>
</evidence>
<gene>
    <name evidence="2" type="ORF">AN908_06955</name>
    <name evidence="3" type="ORF">AN908_07410</name>
</gene>
<dbReference type="AlphaFoldDB" id="A0A7V8RXQ9"/>
<feature type="coiled-coil region" evidence="1">
    <location>
        <begin position="79"/>
        <end position="106"/>
    </location>
</feature>